<gene>
    <name evidence="1" type="ORF">QN277_025779</name>
</gene>
<accession>A0AAE1ML95</accession>
<dbReference type="EMBL" id="JAWXYG010000008">
    <property type="protein sequence ID" value="KAK4264626.1"/>
    <property type="molecule type" value="Genomic_DNA"/>
</dbReference>
<dbReference type="AlphaFoldDB" id="A0AAE1ML95"/>
<keyword evidence="2" id="KW-1185">Reference proteome</keyword>
<protein>
    <submittedName>
        <fullName evidence="1">Uncharacterized protein</fullName>
    </submittedName>
</protein>
<proteinExistence type="predicted"/>
<evidence type="ECO:0000313" key="1">
    <source>
        <dbReference type="EMBL" id="KAK4264626.1"/>
    </source>
</evidence>
<dbReference type="Proteomes" id="UP001293593">
    <property type="component" value="Unassembled WGS sequence"/>
</dbReference>
<evidence type="ECO:0000313" key="2">
    <source>
        <dbReference type="Proteomes" id="UP001293593"/>
    </source>
</evidence>
<organism evidence="1 2">
    <name type="scientific">Acacia crassicarpa</name>
    <name type="common">northern wattle</name>
    <dbReference type="NCBI Taxonomy" id="499986"/>
    <lineage>
        <taxon>Eukaryota</taxon>
        <taxon>Viridiplantae</taxon>
        <taxon>Streptophyta</taxon>
        <taxon>Embryophyta</taxon>
        <taxon>Tracheophyta</taxon>
        <taxon>Spermatophyta</taxon>
        <taxon>Magnoliopsida</taxon>
        <taxon>eudicotyledons</taxon>
        <taxon>Gunneridae</taxon>
        <taxon>Pentapetalae</taxon>
        <taxon>rosids</taxon>
        <taxon>fabids</taxon>
        <taxon>Fabales</taxon>
        <taxon>Fabaceae</taxon>
        <taxon>Caesalpinioideae</taxon>
        <taxon>mimosoid clade</taxon>
        <taxon>Acacieae</taxon>
        <taxon>Acacia</taxon>
    </lineage>
</organism>
<name>A0AAE1ML95_9FABA</name>
<comment type="caution">
    <text evidence="1">The sequence shown here is derived from an EMBL/GenBank/DDBJ whole genome shotgun (WGS) entry which is preliminary data.</text>
</comment>
<sequence length="94" mass="10371">MVASLITDNETDPSWERSPAFVANNTYTITSFALVLEFNKGRLQNLYWNRDGCAKCSGNSNFVCLNSPDYALKTTSCKGQGGTVDCSRDTNDIF</sequence>
<reference evidence="1" key="1">
    <citation type="submission" date="2023-10" db="EMBL/GenBank/DDBJ databases">
        <title>Chromosome-level genome of the transformable northern wattle, Acacia crassicarpa.</title>
        <authorList>
            <person name="Massaro I."/>
            <person name="Sinha N.R."/>
            <person name="Poethig S."/>
            <person name="Leichty A.R."/>
        </authorList>
    </citation>
    <scope>NUCLEOTIDE SEQUENCE</scope>
    <source>
        <strain evidence="1">Acra3RX</strain>
        <tissue evidence="1">Leaf</tissue>
    </source>
</reference>